<evidence type="ECO:0000313" key="1">
    <source>
        <dbReference type="EMBL" id="KAI2386849.1"/>
    </source>
</evidence>
<dbReference type="EMBL" id="JALBCA010000044">
    <property type="protein sequence ID" value="KAI2386849.1"/>
    <property type="molecule type" value="Genomic_DNA"/>
</dbReference>
<reference evidence="1" key="1">
    <citation type="journal article" date="2022" name="bioRxiv">
        <title>Population genetic analysis of Ophidiomyces ophidiicola, the causative agent of snake fungal disease, indicates recent introductions to the USA.</title>
        <authorList>
            <person name="Ladner J.T."/>
            <person name="Palmer J.M."/>
            <person name="Ettinger C.L."/>
            <person name="Stajich J.E."/>
            <person name="Farrell T.M."/>
            <person name="Glorioso B.M."/>
            <person name="Lawson B."/>
            <person name="Price S.J."/>
            <person name="Stengle A.G."/>
            <person name="Grear D.A."/>
            <person name="Lorch J.M."/>
        </authorList>
    </citation>
    <scope>NUCLEOTIDE SEQUENCE</scope>
    <source>
        <strain evidence="1">NWHC 24266-5</strain>
    </source>
</reference>
<comment type="caution">
    <text evidence="1">The sequence shown here is derived from an EMBL/GenBank/DDBJ whole genome shotgun (WGS) entry which is preliminary data.</text>
</comment>
<protein>
    <submittedName>
        <fullName evidence="1">Uncharacterized protein</fullName>
    </submittedName>
</protein>
<sequence length="440" mass="48528">MARPPPRYNTTIPWKDISPLPEPLKSPGKQSPRVLVIGGGVTSLVTSWILLDKGYHVTIVAKEWASWTDGQRITSQIAGALWEFPPAVCGMHTDVISLDNSKRWSMVSYQIFCAIADDPELSAQVGIRLEQSTFFFPYPIEEDAEQYAKMVEIEQTGVRGFRRTKDLIRERNVNPDFGVVDAYEHLAPIIDTDRAMGWLMSLVRSKGAAFINETIHGSLYKAENSLLARFEADVIVNATGLGAMELADDKTCYPLRGGVLRVINDGVDFPRVSASLIMSADALHSLNEIIFIVPRNDNILIVGGIAEPDEWNLGGLTLESPIIQRMRKRCEEFLPALKSARLDPEYPLAQGLRPFRGTNVRVERELRTKSVNSRVGPVPSRIVHSYGQGGAGWSLAFGCASDIAVLVAEALADKPAIPMTMSDGSTPATPQKVQSWRSRL</sequence>
<gene>
    <name evidence="1" type="ORF">LOY88_003406</name>
</gene>
<name>A0ACB8UYN6_9EURO</name>
<organism evidence="1">
    <name type="scientific">Ophidiomyces ophidiicola</name>
    <dbReference type="NCBI Taxonomy" id="1387563"/>
    <lineage>
        <taxon>Eukaryota</taxon>
        <taxon>Fungi</taxon>
        <taxon>Dikarya</taxon>
        <taxon>Ascomycota</taxon>
        <taxon>Pezizomycotina</taxon>
        <taxon>Eurotiomycetes</taxon>
        <taxon>Eurotiomycetidae</taxon>
        <taxon>Onygenales</taxon>
        <taxon>Onygenaceae</taxon>
        <taxon>Ophidiomyces</taxon>
    </lineage>
</organism>
<proteinExistence type="predicted"/>
<accession>A0ACB8UYN6</accession>